<gene>
    <name evidence="1" type="ORF">KHZ90_01905</name>
</gene>
<dbReference type="AlphaFoldDB" id="A0A413EA00"/>
<dbReference type="Pfam" id="PF14025">
    <property type="entry name" value="DUF4241"/>
    <property type="match status" value="1"/>
</dbReference>
<protein>
    <submittedName>
        <fullName evidence="1">DUF4241 domain-containing protein</fullName>
    </submittedName>
</protein>
<evidence type="ECO:0000313" key="1">
    <source>
        <dbReference type="EMBL" id="MBS4892517.1"/>
    </source>
</evidence>
<dbReference type="Proteomes" id="UP000778864">
    <property type="component" value="Unassembled WGS sequence"/>
</dbReference>
<dbReference type="InterPro" id="IPR025335">
    <property type="entry name" value="DUF4241"/>
</dbReference>
<reference evidence="1" key="1">
    <citation type="submission" date="2021-02" db="EMBL/GenBank/DDBJ databases">
        <title>Infant gut strain persistence is associated with maternal origin, phylogeny, and functional potential including surface adhesion and iron acquisition.</title>
        <authorList>
            <person name="Lou Y.C."/>
        </authorList>
    </citation>
    <scope>NUCLEOTIDE SEQUENCE</scope>
    <source>
        <strain evidence="1">L3_108_031G1_dasL3_108_031G1_concoct_20</strain>
    </source>
</reference>
<name>A0A413EA00_VEIPA</name>
<sequence length="247" mass="28675">MEQSKLTSEWIQTFNRLGSEGKLKPTVPYHDLFNRKELKGFPLHTLPMWTVNFPTGYITCCDPLVTLPSKPDTYLRQVTPGTYLLETKIIEMEPNEYRYVASRVVFSGNEPVYYELALKGTEDLTDLDDGDTYIGFPVDSGLATIVDAQTIETYNKFYEQWHINYPEKNIYDDYYSDLFQLNAMAYPQYQRSKGDWINFTIPDTELTVPMIQSGFGDGLYPVYWAFDKDGQICQIIMEYIDCSEAYE</sequence>
<proteinExistence type="predicted"/>
<dbReference type="EMBL" id="JAGZMU010000001">
    <property type="protein sequence ID" value="MBS4892517.1"/>
    <property type="molecule type" value="Genomic_DNA"/>
</dbReference>
<organism evidence="1 2">
    <name type="scientific">Veillonella parvula</name>
    <name type="common">Staphylococcus parvulus</name>
    <dbReference type="NCBI Taxonomy" id="29466"/>
    <lineage>
        <taxon>Bacteria</taxon>
        <taxon>Bacillati</taxon>
        <taxon>Bacillota</taxon>
        <taxon>Negativicutes</taxon>
        <taxon>Veillonellales</taxon>
        <taxon>Veillonellaceae</taxon>
        <taxon>Veillonella</taxon>
    </lineage>
</organism>
<comment type="caution">
    <text evidence="1">The sequence shown here is derived from an EMBL/GenBank/DDBJ whole genome shotgun (WGS) entry which is preliminary data.</text>
</comment>
<dbReference type="RefSeq" id="WP_004697361.1">
    <property type="nucleotide sequence ID" value="NZ_AP031417.1"/>
</dbReference>
<evidence type="ECO:0000313" key="2">
    <source>
        <dbReference type="Proteomes" id="UP000778864"/>
    </source>
</evidence>
<accession>A0A413EA00</accession>